<gene>
    <name evidence="3" type="ORF">SAMN04488117_101191</name>
</gene>
<keyword evidence="2" id="KW-1133">Transmembrane helix</keyword>
<reference evidence="3 4" key="1">
    <citation type="submission" date="2016-10" db="EMBL/GenBank/DDBJ databases">
        <authorList>
            <person name="de Groot N.N."/>
        </authorList>
    </citation>
    <scope>NUCLEOTIDE SEQUENCE [LARGE SCALE GENOMIC DNA]</scope>
    <source>
        <strain evidence="3 4">DSM 27375</strain>
    </source>
</reference>
<dbReference type="EMBL" id="FNBL01000001">
    <property type="protein sequence ID" value="SDE78029.1"/>
    <property type="molecule type" value="Genomic_DNA"/>
</dbReference>
<keyword evidence="2" id="KW-0472">Membrane</keyword>
<keyword evidence="2" id="KW-0812">Transmembrane</keyword>
<proteinExistence type="predicted"/>
<dbReference type="RefSeq" id="WP_074640172.1">
    <property type="nucleotide sequence ID" value="NZ_FNBL01000001.1"/>
</dbReference>
<organism evidence="3 4">
    <name type="scientific">Celeribacter baekdonensis</name>
    <dbReference type="NCBI Taxonomy" id="875171"/>
    <lineage>
        <taxon>Bacteria</taxon>
        <taxon>Pseudomonadati</taxon>
        <taxon>Pseudomonadota</taxon>
        <taxon>Alphaproteobacteria</taxon>
        <taxon>Rhodobacterales</taxon>
        <taxon>Roseobacteraceae</taxon>
        <taxon>Celeribacter</taxon>
    </lineage>
</organism>
<feature type="transmembrane region" description="Helical" evidence="2">
    <location>
        <begin position="69"/>
        <end position="86"/>
    </location>
</feature>
<dbReference type="Proteomes" id="UP000182284">
    <property type="component" value="Unassembled WGS sequence"/>
</dbReference>
<name>A0A1G7FQI6_9RHOB</name>
<sequence length="89" mass="9760">MQHAQHAQFASRISRIERGGPNTFSTVYTGLQDADTPKGTKVSGVTHMTRQDPDRPSARILMRAGLKSGLMQTTALGLCLLLYLRYVGL</sequence>
<evidence type="ECO:0000313" key="4">
    <source>
        <dbReference type="Proteomes" id="UP000182284"/>
    </source>
</evidence>
<evidence type="ECO:0000256" key="1">
    <source>
        <dbReference type="SAM" id="MobiDB-lite"/>
    </source>
</evidence>
<evidence type="ECO:0000256" key="2">
    <source>
        <dbReference type="SAM" id="Phobius"/>
    </source>
</evidence>
<dbReference type="OrthoDB" id="7867352at2"/>
<evidence type="ECO:0000313" key="3">
    <source>
        <dbReference type="EMBL" id="SDE78029.1"/>
    </source>
</evidence>
<feature type="region of interest" description="Disordered" evidence="1">
    <location>
        <begin position="1"/>
        <end position="56"/>
    </location>
</feature>
<protein>
    <submittedName>
        <fullName evidence="3">Uncharacterized protein</fullName>
    </submittedName>
</protein>
<dbReference type="AlphaFoldDB" id="A0A1G7FQI6"/>
<accession>A0A1G7FQI6</accession>